<dbReference type="PANTHER" id="PTHR33087:SF51">
    <property type="entry name" value="CCHC-TYPE DOMAIN-CONTAINING PROTEIN"/>
    <property type="match status" value="1"/>
</dbReference>
<feature type="compositionally biased region" description="Basic residues" evidence="1">
    <location>
        <begin position="257"/>
        <end position="270"/>
    </location>
</feature>
<reference evidence="3" key="1">
    <citation type="submission" date="2020-05" db="EMBL/GenBank/DDBJ databases">
        <title>WGS assembly of Panicum virgatum.</title>
        <authorList>
            <person name="Lovell J.T."/>
            <person name="Jenkins J."/>
            <person name="Shu S."/>
            <person name="Juenger T.E."/>
            <person name="Schmutz J."/>
        </authorList>
    </citation>
    <scope>NUCLEOTIDE SEQUENCE</scope>
    <source>
        <strain evidence="3">AP13</strain>
    </source>
</reference>
<accession>A0A8T0RZW0</accession>
<feature type="compositionally biased region" description="Polar residues" evidence="1">
    <location>
        <begin position="40"/>
        <end position="57"/>
    </location>
</feature>
<evidence type="ECO:0000313" key="4">
    <source>
        <dbReference type="Proteomes" id="UP000823388"/>
    </source>
</evidence>
<feature type="compositionally biased region" description="Polar residues" evidence="1">
    <location>
        <begin position="283"/>
        <end position="297"/>
    </location>
</feature>
<sequence length="450" mass="48457">MDVPSPPPLHLSSPSPRLTPSSATTINPPPFTPNPAATISPSLSTPKPAVSGTSLSASPAGAQHGRTRAQRWSQETPPEGKSTGVPTPSFRDVLLAEIAARAREVVVEAPVPPSPTHHSPRIVVFPAPRQSPVRPLGPDADGWQPAVSRRSRQVARRLARRPHRPVPADLRGKCFNCFSPRHRAVACNSSTRCFLCRALGHRSYGCPEQCAGHVVVPPRMMWRPVPAPVLAAPPTPQASGEAQNVPPAVSTGDSIGRWHKHARKRRRNHHGSAAPAPEDSGEPPSSTSPSADQQLEATAQPHRPRRLIARSATISRREELLTGRALVVLVITDNPEELAAVIVPEIAHRFEIEEASLAIYPMGLASFLLISPDEATASRIFNAGRPFILPPGRLHLMRWSRFSGSTAGVLPVTAQIELRGIPAHAWELDTAAQLLNEWCLPYGVLPETEG</sequence>
<dbReference type="InterPro" id="IPR001878">
    <property type="entry name" value="Znf_CCHC"/>
</dbReference>
<feature type="compositionally biased region" description="Low complexity" evidence="1">
    <location>
        <begin position="10"/>
        <end position="26"/>
    </location>
</feature>
<keyword evidence="4" id="KW-1185">Reference proteome</keyword>
<organism evidence="3 4">
    <name type="scientific">Panicum virgatum</name>
    <name type="common">Blackwell switchgrass</name>
    <dbReference type="NCBI Taxonomy" id="38727"/>
    <lineage>
        <taxon>Eukaryota</taxon>
        <taxon>Viridiplantae</taxon>
        <taxon>Streptophyta</taxon>
        <taxon>Embryophyta</taxon>
        <taxon>Tracheophyta</taxon>
        <taxon>Spermatophyta</taxon>
        <taxon>Magnoliopsida</taxon>
        <taxon>Liliopsida</taxon>
        <taxon>Poales</taxon>
        <taxon>Poaceae</taxon>
        <taxon>PACMAD clade</taxon>
        <taxon>Panicoideae</taxon>
        <taxon>Panicodae</taxon>
        <taxon>Paniceae</taxon>
        <taxon>Panicinae</taxon>
        <taxon>Panicum</taxon>
        <taxon>Panicum sect. Hiantes</taxon>
    </lineage>
</organism>
<dbReference type="GO" id="GO:0008270">
    <property type="term" value="F:zinc ion binding"/>
    <property type="evidence" value="ECO:0007669"/>
    <property type="project" value="InterPro"/>
</dbReference>
<feature type="domain" description="CCHC-type" evidence="2">
    <location>
        <begin position="192"/>
        <end position="208"/>
    </location>
</feature>
<comment type="caution">
    <text evidence="3">The sequence shown here is derived from an EMBL/GenBank/DDBJ whole genome shotgun (WGS) entry which is preliminary data.</text>
</comment>
<feature type="region of interest" description="Disordered" evidence="1">
    <location>
        <begin position="1"/>
        <end position="88"/>
    </location>
</feature>
<dbReference type="AlphaFoldDB" id="A0A8T0RZW0"/>
<dbReference type="SMART" id="SM00343">
    <property type="entry name" value="ZnF_C2HC"/>
    <property type="match status" value="2"/>
</dbReference>
<dbReference type="PANTHER" id="PTHR33087">
    <property type="entry name" value="OS07G0539200 PROTEIN"/>
    <property type="match status" value="1"/>
</dbReference>
<dbReference type="InterPro" id="IPR036875">
    <property type="entry name" value="Znf_CCHC_sf"/>
</dbReference>
<name>A0A8T0RZW0_PANVG</name>
<gene>
    <name evidence="3" type="ORF">PVAP13_5NG382200</name>
</gene>
<evidence type="ECO:0000256" key="1">
    <source>
        <dbReference type="SAM" id="MobiDB-lite"/>
    </source>
</evidence>
<dbReference type="SUPFAM" id="SSF57756">
    <property type="entry name" value="Retrovirus zinc finger-like domains"/>
    <property type="match status" value="1"/>
</dbReference>
<feature type="domain" description="CCHC-type" evidence="2">
    <location>
        <begin position="173"/>
        <end position="189"/>
    </location>
</feature>
<evidence type="ECO:0000313" key="3">
    <source>
        <dbReference type="EMBL" id="KAG2590106.1"/>
    </source>
</evidence>
<dbReference type="Proteomes" id="UP000823388">
    <property type="component" value="Chromosome 5N"/>
</dbReference>
<dbReference type="Gene3D" id="4.10.60.10">
    <property type="entry name" value="Zinc finger, CCHC-type"/>
    <property type="match status" value="1"/>
</dbReference>
<dbReference type="EMBL" id="CM029046">
    <property type="protein sequence ID" value="KAG2590106.1"/>
    <property type="molecule type" value="Genomic_DNA"/>
</dbReference>
<feature type="region of interest" description="Disordered" evidence="1">
    <location>
        <begin position="232"/>
        <end position="307"/>
    </location>
</feature>
<dbReference type="InterPro" id="IPR053253">
    <property type="entry name" value="Sex_diff_modulator"/>
</dbReference>
<evidence type="ECO:0000259" key="2">
    <source>
        <dbReference type="SMART" id="SM00343"/>
    </source>
</evidence>
<proteinExistence type="predicted"/>
<dbReference type="GO" id="GO:0003676">
    <property type="term" value="F:nucleic acid binding"/>
    <property type="evidence" value="ECO:0007669"/>
    <property type="project" value="InterPro"/>
</dbReference>
<protein>
    <recommendedName>
        <fullName evidence="2">CCHC-type domain-containing protein</fullName>
    </recommendedName>
</protein>